<comment type="caution">
    <text evidence="4">The sequence shown here is derived from an EMBL/GenBank/DDBJ whole genome shotgun (WGS) entry which is preliminary data.</text>
</comment>
<dbReference type="InterPro" id="IPR014719">
    <property type="entry name" value="Ribosomal_bL12_C/ClpS-like"/>
</dbReference>
<sequence length="494" mass="54083">MADIHELVNIELVDASVNSSRVIQVLSKVSGLAMTPAEIIESVPCIIAEDVPRSMAEKLQRFLEKAGAMVNLKSPGDAEEEELEFELELEDEERLFSPDDLSGTEALRGEGVLEIAPAPDQLSRDESDDLVLDEYPRAADSDRDAGLDGPSEDFGGFSAASTLLDEEADAAEDEELWGTEDDGFESDVEKNAASSDLEKSKKKKFSLPFFTKKVRSDAAGADESDPGGETGEKKGSTLPNGLLAAVVSGFILGALLFGVWGMLSKRRLQRELQAVGAQTPHRAELQQKLDEQAREITRLKQLTAKTDRAAPPQSISPSLVPDGNDSDVLAAILSSFESLKDTHLESLTTSAETQQKASCSRQVLLDGKGTLTYAQVVKRFSAKYTAFDVMRSPSLITPFVAELKIPFKQEIRVGADETSCNAASFTELPTPRHHEFGGFYGIWIVEYLYKNGRWVRKPTVTERNRALYAQAFVNGSPDYARFLIDETLYPGFDN</sequence>
<feature type="region of interest" description="Disordered" evidence="1">
    <location>
        <begin position="302"/>
        <end position="322"/>
    </location>
</feature>
<protein>
    <recommendedName>
        <fullName evidence="3">Large ribosomal subunit protein bL12 C-terminal domain-containing protein</fullName>
    </recommendedName>
</protein>
<accession>A0A2G6E1X8</accession>
<keyword evidence="2" id="KW-0472">Membrane</keyword>
<feature type="transmembrane region" description="Helical" evidence="2">
    <location>
        <begin position="242"/>
        <end position="263"/>
    </location>
</feature>
<evidence type="ECO:0000256" key="2">
    <source>
        <dbReference type="SAM" id="Phobius"/>
    </source>
</evidence>
<dbReference type="Pfam" id="PF00542">
    <property type="entry name" value="Ribosomal_L12"/>
    <property type="match status" value="1"/>
</dbReference>
<name>A0A2G6E1X8_9BACT</name>
<organism evidence="4 5">
    <name type="scientific">candidate division KSB3 bacterium</name>
    <dbReference type="NCBI Taxonomy" id="2044937"/>
    <lineage>
        <taxon>Bacteria</taxon>
        <taxon>candidate division KSB3</taxon>
    </lineage>
</organism>
<feature type="region of interest" description="Disordered" evidence="1">
    <location>
        <begin position="216"/>
        <end position="237"/>
    </location>
</feature>
<dbReference type="GO" id="GO:0003735">
    <property type="term" value="F:structural constituent of ribosome"/>
    <property type="evidence" value="ECO:0007669"/>
    <property type="project" value="InterPro"/>
</dbReference>
<reference evidence="4 5" key="1">
    <citation type="submission" date="2017-10" db="EMBL/GenBank/DDBJ databases">
        <title>Novel microbial diversity and functional potential in the marine mammal oral microbiome.</title>
        <authorList>
            <person name="Dudek N.K."/>
            <person name="Sun C.L."/>
            <person name="Burstein D."/>
            <person name="Kantor R.S."/>
            <person name="Aliaga Goltsman D.S."/>
            <person name="Bik E.M."/>
            <person name="Thomas B.C."/>
            <person name="Banfield J.F."/>
            <person name="Relman D.A."/>
        </authorList>
    </citation>
    <scope>NUCLEOTIDE SEQUENCE [LARGE SCALE GENOMIC DNA]</scope>
    <source>
        <strain evidence="4">DOLZORAL124_49_17</strain>
    </source>
</reference>
<evidence type="ECO:0000313" key="4">
    <source>
        <dbReference type="EMBL" id="PID56113.1"/>
    </source>
</evidence>
<dbReference type="InterPro" id="IPR013823">
    <property type="entry name" value="Ribosomal_bL12_C"/>
</dbReference>
<dbReference type="Gene3D" id="3.30.1390.10">
    <property type="match status" value="1"/>
</dbReference>
<feature type="compositionally biased region" description="Acidic residues" evidence="1">
    <location>
        <begin position="164"/>
        <end position="186"/>
    </location>
</feature>
<feature type="region of interest" description="Disordered" evidence="1">
    <location>
        <begin position="90"/>
        <end position="197"/>
    </location>
</feature>
<feature type="compositionally biased region" description="Basic and acidic residues" evidence="1">
    <location>
        <begin position="134"/>
        <end position="146"/>
    </location>
</feature>
<dbReference type="Proteomes" id="UP000229740">
    <property type="component" value="Unassembled WGS sequence"/>
</dbReference>
<gene>
    <name evidence="4" type="ORF">CSB45_12815</name>
</gene>
<dbReference type="AlphaFoldDB" id="A0A2G6E1X8"/>
<proteinExistence type="predicted"/>
<evidence type="ECO:0000259" key="3">
    <source>
        <dbReference type="Pfam" id="PF00542"/>
    </source>
</evidence>
<feature type="domain" description="Large ribosomal subunit protein bL12 C-terminal" evidence="3">
    <location>
        <begin position="9"/>
        <end position="73"/>
    </location>
</feature>
<evidence type="ECO:0000256" key="1">
    <source>
        <dbReference type="SAM" id="MobiDB-lite"/>
    </source>
</evidence>
<keyword evidence="2" id="KW-1133">Transmembrane helix</keyword>
<dbReference type="EMBL" id="PDPS01000038">
    <property type="protein sequence ID" value="PID56113.1"/>
    <property type="molecule type" value="Genomic_DNA"/>
</dbReference>
<evidence type="ECO:0000313" key="5">
    <source>
        <dbReference type="Proteomes" id="UP000229740"/>
    </source>
</evidence>
<dbReference type="GO" id="GO:0006412">
    <property type="term" value="P:translation"/>
    <property type="evidence" value="ECO:0007669"/>
    <property type="project" value="InterPro"/>
</dbReference>
<dbReference type="SUPFAM" id="SSF54736">
    <property type="entry name" value="ClpS-like"/>
    <property type="match status" value="1"/>
</dbReference>
<keyword evidence="2" id="KW-0812">Transmembrane</keyword>